<evidence type="ECO:0000256" key="1">
    <source>
        <dbReference type="SAM" id="MobiDB-lite"/>
    </source>
</evidence>
<evidence type="ECO:0000256" key="2">
    <source>
        <dbReference type="SAM" id="SignalP"/>
    </source>
</evidence>
<sequence length="65" mass="6554">MSAQQNAGVRKTVRQFALALVACLAVAGGASLAAADDSGAAQQQNAGVTNEWPFVDPTPTPTPTN</sequence>
<name>A0A2P2GT36_STREW</name>
<feature type="signal peptide" evidence="2">
    <location>
        <begin position="1"/>
        <end position="35"/>
    </location>
</feature>
<keyword evidence="4" id="KW-1185">Reference proteome</keyword>
<comment type="caution">
    <text evidence="3">The sequence shown here is derived from an EMBL/GenBank/DDBJ whole genome shotgun (WGS) entry which is preliminary data.</text>
</comment>
<protein>
    <submittedName>
        <fullName evidence="3">Uncharacterized protein</fullName>
    </submittedName>
</protein>
<feature type="region of interest" description="Disordered" evidence="1">
    <location>
        <begin position="34"/>
        <end position="65"/>
    </location>
</feature>
<evidence type="ECO:0000313" key="3">
    <source>
        <dbReference type="EMBL" id="KKZ74646.1"/>
    </source>
</evidence>
<dbReference type="RefSeq" id="WP_046906521.1">
    <property type="nucleotide sequence ID" value="NZ_BAAAXG010000026.1"/>
</dbReference>
<feature type="compositionally biased region" description="Pro residues" evidence="1">
    <location>
        <begin position="56"/>
        <end position="65"/>
    </location>
</feature>
<feature type="chain" id="PRO_5015155487" evidence="2">
    <location>
        <begin position="36"/>
        <end position="65"/>
    </location>
</feature>
<proteinExistence type="predicted"/>
<dbReference type="EMBL" id="LAQS01000007">
    <property type="protein sequence ID" value="KKZ74646.1"/>
    <property type="molecule type" value="Genomic_DNA"/>
</dbReference>
<organism evidence="3 4">
    <name type="scientific">Streptomyces showdoensis</name>
    <dbReference type="NCBI Taxonomy" id="68268"/>
    <lineage>
        <taxon>Bacteria</taxon>
        <taxon>Bacillati</taxon>
        <taxon>Actinomycetota</taxon>
        <taxon>Actinomycetes</taxon>
        <taxon>Kitasatosporales</taxon>
        <taxon>Streptomycetaceae</taxon>
        <taxon>Streptomyces</taxon>
    </lineage>
</organism>
<dbReference type="AlphaFoldDB" id="A0A2P2GT36"/>
<evidence type="ECO:0000313" key="4">
    <source>
        <dbReference type="Proteomes" id="UP000265325"/>
    </source>
</evidence>
<feature type="compositionally biased region" description="Low complexity" evidence="1">
    <location>
        <begin position="34"/>
        <end position="47"/>
    </location>
</feature>
<accession>A0A2P2GT36</accession>
<gene>
    <name evidence="3" type="ORF">VO63_06030</name>
</gene>
<reference evidence="3 4" key="1">
    <citation type="submission" date="2015-05" db="EMBL/GenBank/DDBJ databases">
        <title>Draft Genome assembly of Streptomyces showdoensis.</title>
        <authorList>
            <person name="Thapa K.K."/>
            <person name="Metsa-Ketela M."/>
        </authorList>
    </citation>
    <scope>NUCLEOTIDE SEQUENCE [LARGE SCALE GENOMIC DNA]</scope>
    <source>
        <strain evidence="3 4">ATCC 15227</strain>
    </source>
</reference>
<dbReference type="Proteomes" id="UP000265325">
    <property type="component" value="Unassembled WGS sequence"/>
</dbReference>
<keyword evidence="2" id="KW-0732">Signal</keyword>